<dbReference type="EMBL" id="JYDQ01000044">
    <property type="protein sequence ID" value="KRY18682.1"/>
    <property type="molecule type" value="Genomic_DNA"/>
</dbReference>
<name>A0A0V1A2R0_9BILA</name>
<keyword evidence="2" id="KW-1185">Reference proteome</keyword>
<evidence type="ECO:0000313" key="1">
    <source>
        <dbReference type="EMBL" id="KRY18682.1"/>
    </source>
</evidence>
<protein>
    <submittedName>
        <fullName evidence="1">Uncharacterized protein</fullName>
    </submittedName>
</protein>
<evidence type="ECO:0000313" key="2">
    <source>
        <dbReference type="Proteomes" id="UP000054783"/>
    </source>
</evidence>
<dbReference type="Proteomes" id="UP000054783">
    <property type="component" value="Unassembled WGS sequence"/>
</dbReference>
<reference evidence="1 2" key="1">
    <citation type="submission" date="2015-01" db="EMBL/GenBank/DDBJ databases">
        <title>Evolution of Trichinella species and genotypes.</title>
        <authorList>
            <person name="Korhonen P.K."/>
            <person name="Edoardo P."/>
            <person name="Giuseppe L.R."/>
            <person name="Gasser R.B."/>
        </authorList>
    </citation>
    <scope>NUCLEOTIDE SEQUENCE [LARGE SCALE GENOMIC DNA]</scope>
    <source>
        <strain evidence="1">ISS2496</strain>
    </source>
</reference>
<proteinExistence type="predicted"/>
<sequence length="102" mass="12477">MRNFFLTSVMKHTRVSDAHMHIHRRHTYAFKLSMFESVVSFRFAIYSMVKFLRSFTIVVSRFQVIYFNYKIRIFPFFSSKNLSVSPPLLQLYYYQLYHKVNK</sequence>
<gene>
    <name evidence="1" type="ORF">T12_14830</name>
</gene>
<comment type="caution">
    <text evidence="1">The sequence shown here is derived from an EMBL/GenBank/DDBJ whole genome shotgun (WGS) entry which is preliminary data.</text>
</comment>
<dbReference type="AlphaFoldDB" id="A0A0V1A2R0"/>
<accession>A0A0V1A2R0</accession>
<organism evidence="1 2">
    <name type="scientific">Trichinella patagoniensis</name>
    <dbReference type="NCBI Taxonomy" id="990121"/>
    <lineage>
        <taxon>Eukaryota</taxon>
        <taxon>Metazoa</taxon>
        <taxon>Ecdysozoa</taxon>
        <taxon>Nematoda</taxon>
        <taxon>Enoplea</taxon>
        <taxon>Dorylaimia</taxon>
        <taxon>Trichinellida</taxon>
        <taxon>Trichinellidae</taxon>
        <taxon>Trichinella</taxon>
    </lineage>
</organism>